<proteinExistence type="predicted"/>
<dbReference type="InterPro" id="IPR002219">
    <property type="entry name" value="PKC_DAG/PE"/>
</dbReference>
<feature type="compositionally biased region" description="Low complexity" evidence="6">
    <location>
        <begin position="471"/>
        <end position="481"/>
    </location>
</feature>
<keyword evidence="1 4" id="KW-0728">SH3 domain</keyword>
<dbReference type="GO" id="GO:0030864">
    <property type="term" value="C:cortical actin cytoskeleton"/>
    <property type="evidence" value="ECO:0007669"/>
    <property type="project" value="UniProtKB-ARBA"/>
</dbReference>
<dbReference type="InterPro" id="IPR035459">
    <property type="entry name" value="Bzz1_SH3_1"/>
</dbReference>
<evidence type="ECO:0000313" key="10">
    <source>
        <dbReference type="EMBL" id="THH27874.1"/>
    </source>
</evidence>
<dbReference type="InterPro" id="IPR036028">
    <property type="entry name" value="SH3-like_dom_sf"/>
</dbReference>
<dbReference type="PRINTS" id="PR00008">
    <property type="entry name" value="DAGPEDOMAIN"/>
</dbReference>
<dbReference type="GO" id="GO:0030036">
    <property type="term" value="P:actin cytoskeleton organization"/>
    <property type="evidence" value="ECO:0007669"/>
    <property type="project" value="UniProtKB-ARBA"/>
</dbReference>
<feature type="region of interest" description="Disordered" evidence="6">
    <location>
        <begin position="431"/>
        <end position="483"/>
    </location>
</feature>
<dbReference type="CDD" id="cd20824">
    <property type="entry name" value="C1_SpBZZ1-like"/>
    <property type="match status" value="1"/>
</dbReference>
<protein>
    <submittedName>
        <fullName evidence="10">Uncharacterized protein</fullName>
    </submittedName>
</protein>
<dbReference type="GO" id="GO:0046872">
    <property type="term" value="F:metal ion binding"/>
    <property type="evidence" value="ECO:0007669"/>
    <property type="project" value="UniProtKB-KW"/>
</dbReference>
<dbReference type="AlphaFoldDB" id="A0A4S4MPA1"/>
<evidence type="ECO:0000259" key="8">
    <source>
        <dbReference type="PROSITE" id="PS50081"/>
    </source>
</evidence>
<gene>
    <name evidence="10" type="ORF">EUX98_g6316</name>
</gene>
<dbReference type="Gene3D" id="3.30.60.20">
    <property type="match status" value="1"/>
</dbReference>
<dbReference type="PROSITE" id="PS50002">
    <property type="entry name" value="SH3"/>
    <property type="match status" value="2"/>
</dbReference>
<evidence type="ECO:0000259" key="9">
    <source>
        <dbReference type="PROSITE" id="PS51741"/>
    </source>
</evidence>
<dbReference type="SUPFAM" id="SSF50044">
    <property type="entry name" value="SH3-domain"/>
    <property type="match status" value="2"/>
</dbReference>
<evidence type="ECO:0000256" key="2">
    <source>
        <dbReference type="ARBA" id="ARBA00022723"/>
    </source>
</evidence>
<dbReference type="CDD" id="cd11912">
    <property type="entry name" value="SH3_Bzz1_1"/>
    <property type="match status" value="1"/>
</dbReference>
<feature type="compositionally biased region" description="Polar residues" evidence="6">
    <location>
        <begin position="444"/>
        <end position="470"/>
    </location>
</feature>
<dbReference type="Gene3D" id="2.30.30.40">
    <property type="entry name" value="SH3 Domains"/>
    <property type="match status" value="2"/>
</dbReference>
<dbReference type="EMBL" id="SGPM01000218">
    <property type="protein sequence ID" value="THH27874.1"/>
    <property type="molecule type" value="Genomic_DNA"/>
</dbReference>
<dbReference type="InterPro" id="IPR031160">
    <property type="entry name" value="F_BAR_dom"/>
</dbReference>
<dbReference type="Gene3D" id="1.20.1270.60">
    <property type="entry name" value="Arfaptin homology (AH) domain/BAR domain"/>
    <property type="match status" value="1"/>
</dbReference>
<dbReference type="GO" id="GO:0030833">
    <property type="term" value="P:regulation of actin filament polymerization"/>
    <property type="evidence" value="ECO:0007669"/>
    <property type="project" value="TreeGrafter"/>
</dbReference>
<organism evidence="10 11">
    <name type="scientific">Antrodiella citrinella</name>
    <dbReference type="NCBI Taxonomy" id="2447956"/>
    <lineage>
        <taxon>Eukaryota</taxon>
        <taxon>Fungi</taxon>
        <taxon>Dikarya</taxon>
        <taxon>Basidiomycota</taxon>
        <taxon>Agaricomycotina</taxon>
        <taxon>Agaricomycetes</taxon>
        <taxon>Polyporales</taxon>
        <taxon>Steccherinaceae</taxon>
        <taxon>Antrodiella</taxon>
    </lineage>
</organism>
<dbReference type="PANTHER" id="PTHR15735:SF21">
    <property type="entry name" value="PROTEIN NERVOUS WRECK"/>
    <property type="match status" value="1"/>
</dbReference>
<evidence type="ECO:0000256" key="4">
    <source>
        <dbReference type="PROSITE-ProRule" id="PRU00192"/>
    </source>
</evidence>
<feature type="region of interest" description="Disordered" evidence="6">
    <location>
        <begin position="143"/>
        <end position="165"/>
    </location>
</feature>
<evidence type="ECO:0000256" key="3">
    <source>
        <dbReference type="ARBA" id="ARBA00022833"/>
    </source>
</evidence>
<feature type="domain" description="Phorbol-ester/DAG-type" evidence="8">
    <location>
        <begin position="382"/>
        <end position="432"/>
    </location>
</feature>
<accession>A0A4S4MPA1</accession>
<dbReference type="InterPro" id="IPR001060">
    <property type="entry name" value="FCH_dom"/>
</dbReference>
<dbReference type="SMART" id="SM00326">
    <property type="entry name" value="SH3"/>
    <property type="match status" value="2"/>
</dbReference>
<sequence length="663" mass="73616">MFMFKSNLERVVLEREYATKLQLLAKKLSDKKSKKMAALVIGTEPTKSWDENTLRQNTLDQAYSQFIVSMNDTAQDHITLADALSMQITDALRATIKRHDDTNRKQMQHFSKLLSERDRVYSDRLKYKQKYDEKCSEVELYRQKQERSADDRHAERAAKQYEQQQADMHNSKNIYLIGTAVANSVKAKFYDSDLPSLEDQFQELQTDLLIKFTKIMVHAQALESSHLDNLKSRVAAAETAFNAIAPLQDQNIFIDHNIRSFFAPPDFVFEPCGVYYDTFAQSEMSIEPAPKVYLQNRLSRCRRKLEELDPILRSKKVDVEKLGKLVPAYAQDHSLGNAEEVADNYLEADHQLTFFGTSERILTTEVETISQALGGDEGQQCPHTFKSTSFSIPTQCGYCKSTIWGLSKQGKTCKVCGISVHSKCELKVPADCPGSQGGAPRSTPHPSAGSTSQAPASRTISTITASHSRASSVSVTPTPSSFAHTDASIHLSEESSLNARVVYDYTPTSPFELAITEGQSVEVLEEDDGSGWIKVADATGGSGLVPASYIEAIDEPASVQPLQPLPTINRASKPQMGPKKNYGIPDPILSPSWVSYEHTKLTTFFFLQGEQIELTSGPSGGQSYSDDWWEGIDSSGKKGIFPSNYVREHAYADEAMVADSAAC</sequence>
<dbReference type="Pfam" id="PF14604">
    <property type="entry name" value="SH3_9"/>
    <property type="match status" value="1"/>
</dbReference>
<keyword evidence="11" id="KW-1185">Reference proteome</keyword>
<reference evidence="10 11" key="1">
    <citation type="submission" date="2019-02" db="EMBL/GenBank/DDBJ databases">
        <title>Genome sequencing of the rare red list fungi Antrodiella citrinella (Flaviporus citrinellus).</title>
        <authorList>
            <person name="Buettner E."/>
            <person name="Kellner H."/>
        </authorList>
    </citation>
    <scope>NUCLEOTIDE SEQUENCE [LARGE SCALE GENOMIC DNA]</scope>
    <source>
        <strain evidence="10 11">DSM 108506</strain>
    </source>
</reference>
<dbReference type="OrthoDB" id="8783038at2759"/>
<keyword evidence="3" id="KW-0862">Zinc</keyword>
<dbReference type="InterPro" id="IPR001452">
    <property type="entry name" value="SH3_domain"/>
</dbReference>
<dbReference type="PROSITE" id="PS51741">
    <property type="entry name" value="F_BAR"/>
    <property type="match status" value="1"/>
</dbReference>
<feature type="domain" description="F-BAR" evidence="9">
    <location>
        <begin position="1"/>
        <end position="249"/>
    </location>
</feature>
<evidence type="ECO:0000256" key="6">
    <source>
        <dbReference type="SAM" id="MobiDB-lite"/>
    </source>
</evidence>
<comment type="caution">
    <text evidence="10">The sequence shown here is derived from an EMBL/GenBank/DDBJ whole genome shotgun (WGS) entry which is preliminary data.</text>
</comment>
<dbReference type="SUPFAM" id="SSF57889">
    <property type="entry name" value="Cysteine-rich domain"/>
    <property type="match status" value="1"/>
</dbReference>
<name>A0A4S4MPA1_9APHY</name>
<keyword evidence="5" id="KW-0175">Coiled coil</keyword>
<dbReference type="InterPro" id="IPR046349">
    <property type="entry name" value="C1-like_sf"/>
</dbReference>
<dbReference type="PROSITE" id="PS00479">
    <property type="entry name" value="ZF_DAG_PE_1"/>
    <property type="match status" value="1"/>
</dbReference>
<evidence type="ECO:0000256" key="1">
    <source>
        <dbReference type="ARBA" id="ARBA00022443"/>
    </source>
</evidence>
<dbReference type="InterPro" id="IPR020454">
    <property type="entry name" value="DAG/PE-bd"/>
</dbReference>
<feature type="compositionally biased region" description="Basic and acidic residues" evidence="6">
    <location>
        <begin position="143"/>
        <end position="159"/>
    </location>
</feature>
<dbReference type="SMART" id="SM00109">
    <property type="entry name" value="C1"/>
    <property type="match status" value="1"/>
</dbReference>
<dbReference type="Pfam" id="PF00130">
    <property type="entry name" value="C1_1"/>
    <property type="match status" value="1"/>
</dbReference>
<dbReference type="PRINTS" id="PR00452">
    <property type="entry name" value="SH3DOMAIN"/>
</dbReference>
<dbReference type="PANTHER" id="PTHR15735">
    <property type="entry name" value="FCH AND DOUBLE SH3 DOMAINS PROTEIN"/>
    <property type="match status" value="1"/>
</dbReference>
<feature type="domain" description="SH3" evidence="7">
    <location>
        <begin position="571"/>
        <end position="651"/>
    </location>
</feature>
<evidence type="ECO:0000256" key="5">
    <source>
        <dbReference type="PROSITE-ProRule" id="PRU01077"/>
    </source>
</evidence>
<feature type="domain" description="SH3" evidence="7">
    <location>
        <begin position="494"/>
        <end position="555"/>
    </location>
</feature>
<evidence type="ECO:0000259" key="7">
    <source>
        <dbReference type="PROSITE" id="PS50002"/>
    </source>
</evidence>
<dbReference type="InterPro" id="IPR027267">
    <property type="entry name" value="AH/BAR_dom_sf"/>
</dbReference>
<dbReference type="Pfam" id="PF07653">
    <property type="entry name" value="SH3_2"/>
    <property type="match status" value="1"/>
</dbReference>
<dbReference type="Pfam" id="PF00611">
    <property type="entry name" value="FCH"/>
    <property type="match status" value="1"/>
</dbReference>
<dbReference type="SUPFAM" id="SSF103657">
    <property type="entry name" value="BAR/IMD domain-like"/>
    <property type="match status" value="1"/>
</dbReference>
<dbReference type="PROSITE" id="PS50081">
    <property type="entry name" value="ZF_DAG_PE_2"/>
    <property type="match status" value="1"/>
</dbReference>
<evidence type="ECO:0000313" key="11">
    <source>
        <dbReference type="Proteomes" id="UP000308730"/>
    </source>
</evidence>
<keyword evidence="2" id="KW-0479">Metal-binding</keyword>
<dbReference type="Proteomes" id="UP000308730">
    <property type="component" value="Unassembled WGS sequence"/>
</dbReference>